<evidence type="ECO:0000256" key="2">
    <source>
        <dbReference type="ARBA" id="ARBA00022723"/>
    </source>
</evidence>
<name>A0A7V5LKT4_CALAY</name>
<comment type="caution">
    <text evidence="6">The sequence shown here is derived from an EMBL/GenBank/DDBJ whole genome shotgun (WGS) entry which is preliminary data.</text>
</comment>
<dbReference type="InterPro" id="IPR015890">
    <property type="entry name" value="Chorismate_C"/>
</dbReference>
<gene>
    <name evidence="6" type="ORF">ENL21_09665</name>
</gene>
<evidence type="ECO:0000256" key="3">
    <source>
        <dbReference type="ARBA" id="ARBA00022842"/>
    </source>
</evidence>
<feature type="non-terminal residue" evidence="6">
    <location>
        <position position="1"/>
    </location>
</feature>
<dbReference type="GO" id="GO:0046872">
    <property type="term" value="F:metal ion binding"/>
    <property type="evidence" value="ECO:0007669"/>
    <property type="project" value="UniProtKB-KW"/>
</dbReference>
<sequence>LGFFDEIIAFDHVKNQIFLIKLIDVKDARHLKNDYLQSVEKLNQLKEMILANESFTLNPFNLISSRINHNFEQSDFEAAVRKAIDHIYAGDIFQVVISQRFSLNFSGDVFQVYRALRTINPSPYMFFMDFNEFQLLGTSPEPLIRLDDGQLEIIPIAGTRRRGKDEQEDALLANELLNDPKERAEHIMLVDLARNDLGRVCQPGTVRVEDLLAVERYSHVMHIISHVFGKIKPDVTAVDAFKAAFPAGTVSGAPKIRAMQIINELEPEKRGFYAGAVGYFDYAGNMDTCIAIRTMLAKDGKLYWQAGAGIVADSVPQNEYQETLNKGKALLKAIEKASGGQ</sequence>
<reference evidence="6" key="1">
    <citation type="journal article" date="2020" name="mSystems">
        <title>Genome- and Community-Level Interaction Insights into Carbon Utilization and Element Cycling Functions of Hydrothermarchaeota in Hydrothermal Sediment.</title>
        <authorList>
            <person name="Zhou Z."/>
            <person name="Liu Y."/>
            <person name="Xu W."/>
            <person name="Pan J."/>
            <person name="Luo Z.H."/>
            <person name="Li M."/>
        </authorList>
    </citation>
    <scope>NUCLEOTIDE SEQUENCE [LARGE SCALE GENOMIC DNA]</scope>
    <source>
        <strain evidence="6">HyVt-76</strain>
    </source>
</reference>
<dbReference type="Pfam" id="PF00425">
    <property type="entry name" value="Chorismate_bind"/>
    <property type="match status" value="1"/>
</dbReference>
<evidence type="ECO:0000259" key="5">
    <source>
        <dbReference type="Pfam" id="PF00425"/>
    </source>
</evidence>
<proteinExistence type="predicted"/>
<dbReference type="PANTHER" id="PTHR11236:SF48">
    <property type="entry name" value="ISOCHORISMATE SYNTHASE MENF"/>
    <property type="match status" value="1"/>
</dbReference>
<protein>
    <submittedName>
        <fullName evidence="6">Anthranilate synthase component I</fullName>
    </submittedName>
</protein>
<evidence type="ECO:0000256" key="1">
    <source>
        <dbReference type="ARBA" id="ARBA00001946"/>
    </source>
</evidence>
<dbReference type="Proteomes" id="UP000886111">
    <property type="component" value="Unassembled WGS sequence"/>
</dbReference>
<dbReference type="InterPro" id="IPR019999">
    <property type="entry name" value="Anth_synth_I-like"/>
</dbReference>
<dbReference type="AlphaFoldDB" id="A0A7V5LKT4"/>
<keyword evidence="4" id="KW-0456">Lyase</keyword>
<feature type="domain" description="Chorismate-utilising enzyme C-terminal" evidence="5">
    <location>
        <begin position="73"/>
        <end position="326"/>
    </location>
</feature>
<dbReference type="Gene3D" id="3.60.120.10">
    <property type="entry name" value="Anthranilate synthase"/>
    <property type="match status" value="1"/>
</dbReference>
<dbReference type="PRINTS" id="PR00095">
    <property type="entry name" value="ANTSNTHASEI"/>
</dbReference>
<dbReference type="SUPFAM" id="SSF56322">
    <property type="entry name" value="ADC synthase"/>
    <property type="match status" value="1"/>
</dbReference>
<comment type="cofactor">
    <cofactor evidence="1">
        <name>Mg(2+)</name>
        <dbReference type="ChEBI" id="CHEBI:18420"/>
    </cofactor>
</comment>
<dbReference type="PANTHER" id="PTHR11236">
    <property type="entry name" value="AMINOBENZOATE/ANTHRANILATE SYNTHASE"/>
    <property type="match status" value="1"/>
</dbReference>
<dbReference type="EMBL" id="DRTD01000726">
    <property type="protein sequence ID" value="HHE56038.1"/>
    <property type="molecule type" value="Genomic_DNA"/>
</dbReference>
<dbReference type="GO" id="GO:0016829">
    <property type="term" value="F:lyase activity"/>
    <property type="evidence" value="ECO:0007669"/>
    <property type="project" value="UniProtKB-KW"/>
</dbReference>
<keyword evidence="2" id="KW-0479">Metal-binding</keyword>
<organism evidence="6">
    <name type="scientific">Caldithrix abyssi</name>
    <dbReference type="NCBI Taxonomy" id="187145"/>
    <lineage>
        <taxon>Bacteria</taxon>
        <taxon>Pseudomonadati</taxon>
        <taxon>Calditrichota</taxon>
        <taxon>Calditrichia</taxon>
        <taxon>Calditrichales</taxon>
        <taxon>Calditrichaceae</taxon>
        <taxon>Caldithrix</taxon>
    </lineage>
</organism>
<dbReference type="InterPro" id="IPR005801">
    <property type="entry name" value="ADC_synthase"/>
</dbReference>
<dbReference type="GO" id="GO:0000162">
    <property type="term" value="P:L-tryptophan biosynthetic process"/>
    <property type="evidence" value="ECO:0007669"/>
    <property type="project" value="TreeGrafter"/>
</dbReference>
<evidence type="ECO:0000313" key="6">
    <source>
        <dbReference type="EMBL" id="HHE56038.1"/>
    </source>
</evidence>
<keyword evidence="3" id="KW-0460">Magnesium</keyword>
<accession>A0A7V5LKT4</accession>
<evidence type="ECO:0000256" key="4">
    <source>
        <dbReference type="ARBA" id="ARBA00023239"/>
    </source>
</evidence>